<organism evidence="1 2">
    <name type="scientific">Pontiella agarivorans</name>
    <dbReference type="NCBI Taxonomy" id="3038953"/>
    <lineage>
        <taxon>Bacteria</taxon>
        <taxon>Pseudomonadati</taxon>
        <taxon>Kiritimatiellota</taxon>
        <taxon>Kiritimatiellia</taxon>
        <taxon>Kiritimatiellales</taxon>
        <taxon>Pontiellaceae</taxon>
        <taxon>Pontiella</taxon>
    </lineage>
</organism>
<dbReference type="EMBL" id="JARVCO010000007">
    <property type="protein sequence ID" value="MDZ8118054.1"/>
    <property type="molecule type" value="Genomic_DNA"/>
</dbReference>
<sequence length="155" mass="17641">MKRFRKKAVDASLLGENFGSIRNVLTEILGFKEKRYKPTPAHEVRKKVDIESAWPSCRDQFNSMFEELTSIAKQLDMKTTTINPNLTFVEAIETFIVQLNSIVYSLADAVGTGRHTLDELIEVNDRILKIQLSANDLERFVLSEFKYPGMPGAED</sequence>
<evidence type="ECO:0000313" key="1">
    <source>
        <dbReference type="EMBL" id="MDZ8118054.1"/>
    </source>
</evidence>
<protein>
    <submittedName>
        <fullName evidence="1">Uncharacterized protein</fullName>
    </submittedName>
</protein>
<dbReference type="Proteomes" id="UP001290861">
    <property type="component" value="Unassembled WGS sequence"/>
</dbReference>
<comment type="caution">
    <text evidence="1">The sequence shown here is derived from an EMBL/GenBank/DDBJ whole genome shotgun (WGS) entry which is preliminary data.</text>
</comment>
<reference evidence="1 2" key="1">
    <citation type="journal article" date="2024" name="Appl. Environ. Microbiol.">
        <title>Pontiella agarivorans sp. nov., a novel marine anaerobic bacterium capable of degrading macroalgal polysaccharides and fixing nitrogen.</title>
        <authorList>
            <person name="Liu N."/>
            <person name="Kivenson V."/>
            <person name="Peng X."/>
            <person name="Cui Z."/>
            <person name="Lankiewicz T.S."/>
            <person name="Gosselin K.M."/>
            <person name="English C.J."/>
            <person name="Blair E.M."/>
            <person name="O'Malley M.A."/>
            <person name="Valentine D.L."/>
        </authorList>
    </citation>
    <scope>NUCLEOTIDE SEQUENCE [LARGE SCALE GENOMIC DNA]</scope>
    <source>
        <strain evidence="1 2">NLcol2</strain>
    </source>
</reference>
<gene>
    <name evidence="1" type="ORF">P9H32_05380</name>
</gene>
<evidence type="ECO:0000313" key="2">
    <source>
        <dbReference type="Proteomes" id="UP001290861"/>
    </source>
</evidence>
<dbReference type="RefSeq" id="WP_322607854.1">
    <property type="nucleotide sequence ID" value="NZ_JARVCO010000007.1"/>
</dbReference>
<proteinExistence type="predicted"/>
<accession>A0ABU5MUZ9</accession>
<name>A0ABU5MUZ9_9BACT</name>
<keyword evidence="2" id="KW-1185">Reference proteome</keyword>